<gene>
    <name evidence="9" type="ORF">H9634_02925</name>
</gene>
<dbReference type="CDD" id="cd06261">
    <property type="entry name" value="TM_PBP2"/>
    <property type="match status" value="1"/>
</dbReference>
<evidence type="ECO:0000256" key="6">
    <source>
        <dbReference type="ARBA" id="ARBA00023136"/>
    </source>
</evidence>
<feature type="transmembrane region" description="Helical" evidence="7">
    <location>
        <begin position="219"/>
        <end position="239"/>
    </location>
</feature>
<dbReference type="PANTHER" id="PTHR47737">
    <property type="entry name" value="GLYCINE BETAINE/PROLINE BETAINE TRANSPORT SYSTEM PERMEASE PROTEIN PROW"/>
    <property type="match status" value="1"/>
</dbReference>
<keyword evidence="4 7" id="KW-0812">Transmembrane</keyword>
<dbReference type="InterPro" id="IPR000515">
    <property type="entry name" value="MetI-like"/>
</dbReference>
<comment type="caution">
    <text evidence="9">The sequence shown here is derived from an EMBL/GenBank/DDBJ whole genome shotgun (WGS) entry which is preliminary data.</text>
</comment>
<dbReference type="PANTHER" id="PTHR47737:SF1">
    <property type="entry name" value="GLYCINE BETAINE_PROLINE BETAINE TRANSPORT SYSTEM PERMEASE PROTEIN PROW"/>
    <property type="match status" value="1"/>
</dbReference>
<name>A0ABR8WRM2_9MICO</name>
<dbReference type="Proteomes" id="UP000651517">
    <property type="component" value="Unassembled WGS sequence"/>
</dbReference>
<dbReference type="SUPFAM" id="SSF161098">
    <property type="entry name" value="MetI-like"/>
    <property type="match status" value="1"/>
</dbReference>
<evidence type="ECO:0000256" key="4">
    <source>
        <dbReference type="ARBA" id="ARBA00022692"/>
    </source>
</evidence>
<feature type="domain" description="ABC transmembrane type-1" evidence="8">
    <location>
        <begin position="93"/>
        <end position="272"/>
    </location>
</feature>
<keyword evidence="2 7" id="KW-0813">Transport</keyword>
<keyword evidence="5 7" id="KW-1133">Transmembrane helix</keyword>
<keyword evidence="6 7" id="KW-0472">Membrane</keyword>
<sequence length="290" mass="30769">MSMDFLEPRIPLGDWAEAFLDWFEDAFGWLINGVTWLLDVLYDNIESALTYPHFLIMILIFTAIAWVAASWKLAIFTLLGFYLLAALDQWETAMSTISLVIVAVIFALLMAIPIGILAAKSQVVSTVVRPVLDFMQSMPALAYLVPAIVMFGVGQVPGAIATIIFAMPPGVRLTELAIRQVDREVVEAGHAFGASEGHILGRVQLPLAMPTIMAGVNQVIMLALSMVVLAGMAGAGGLGGQVMRSISSLDVPLGVEAGIAVVIIAIYLDRVTAALGSRSPATRAAAASTG</sequence>
<dbReference type="InterPro" id="IPR035906">
    <property type="entry name" value="MetI-like_sf"/>
</dbReference>
<comment type="similarity">
    <text evidence="7">Belongs to the binding-protein-dependent transport system permease family.</text>
</comment>
<comment type="subcellular location">
    <subcellularLocation>
        <location evidence="7">Cell membrane</location>
        <topology evidence="7">Multi-pass membrane protein</topology>
    </subcellularLocation>
    <subcellularLocation>
        <location evidence="1">Membrane</location>
        <topology evidence="1">Multi-pass membrane protein</topology>
    </subcellularLocation>
</comment>
<keyword evidence="3" id="KW-1003">Cell membrane</keyword>
<evidence type="ECO:0000256" key="2">
    <source>
        <dbReference type="ARBA" id="ARBA00022448"/>
    </source>
</evidence>
<feature type="transmembrane region" description="Helical" evidence="7">
    <location>
        <begin position="54"/>
        <end position="85"/>
    </location>
</feature>
<dbReference type="PROSITE" id="PS50928">
    <property type="entry name" value="ABC_TM1"/>
    <property type="match status" value="1"/>
</dbReference>
<evidence type="ECO:0000313" key="10">
    <source>
        <dbReference type="Proteomes" id="UP000651517"/>
    </source>
</evidence>
<evidence type="ECO:0000256" key="7">
    <source>
        <dbReference type="RuleBase" id="RU363032"/>
    </source>
</evidence>
<proteinExistence type="inferred from homology"/>
<evidence type="ECO:0000256" key="5">
    <source>
        <dbReference type="ARBA" id="ARBA00022989"/>
    </source>
</evidence>
<dbReference type="Pfam" id="PF00528">
    <property type="entry name" value="BPD_transp_1"/>
    <property type="match status" value="1"/>
</dbReference>
<dbReference type="EMBL" id="JACSPY010000002">
    <property type="protein sequence ID" value="MBD8019735.1"/>
    <property type="molecule type" value="Genomic_DNA"/>
</dbReference>
<accession>A0ABR8WRM2</accession>
<feature type="transmembrane region" description="Helical" evidence="7">
    <location>
        <begin position="97"/>
        <end position="119"/>
    </location>
</feature>
<evidence type="ECO:0000256" key="1">
    <source>
        <dbReference type="ARBA" id="ARBA00004141"/>
    </source>
</evidence>
<feature type="transmembrane region" description="Helical" evidence="7">
    <location>
        <begin position="140"/>
        <end position="166"/>
    </location>
</feature>
<reference evidence="9 10" key="1">
    <citation type="submission" date="2020-08" db="EMBL/GenBank/DDBJ databases">
        <title>A Genomic Blueprint of the Chicken Gut Microbiome.</title>
        <authorList>
            <person name="Gilroy R."/>
            <person name="Ravi A."/>
            <person name="Getino M."/>
            <person name="Pursley I."/>
            <person name="Horton D.L."/>
            <person name="Alikhan N.-F."/>
            <person name="Baker D."/>
            <person name="Gharbi K."/>
            <person name="Hall N."/>
            <person name="Watson M."/>
            <person name="Adriaenssens E.M."/>
            <person name="Foster-Nyarko E."/>
            <person name="Jarju S."/>
            <person name="Secka A."/>
            <person name="Antonio M."/>
            <person name="Oren A."/>
            <person name="Chaudhuri R."/>
            <person name="La Ragione R.M."/>
            <person name="Hildebrand F."/>
            <person name="Pallen M.J."/>
        </authorList>
    </citation>
    <scope>NUCLEOTIDE SEQUENCE [LARGE SCALE GENOMIC DNA]</scope>
    <source>
        <strain evidence="9 10">Re57</strain>
    </source>
</reference>
<evidence type="ECO:0000313" key="9">
    <source>
        <dbReference type="EMBL" id="MBD8019735.1"/>
    </source>
</evidence>
<evidence type="ECO:0000256" key="3">
    <source>
        <dbReference type="ARBA" id="ARBA00022475"/>
    </source>
</evidence>
<keyword evidence="10" id="KW-1185">Reference proteome</keyword>
<protein>
    <submittedName>
        <fullName evidence="9">ABC transporter permease subunit</fullName>
    </submittedName>
</protein>
<feature type="transmembrane region" description="Helical" evidence="7">
    <location>
        <begin position="251"/>
        <end position="268"/>
    </location>
</feature>
<evidence type="ECO:0000259" key="8">
    <source>
        <dbReference type="PROSITE" id="PS50928"/>
    </source>
</evidence>
<dbReference type="Gene3D" id="1.10.3720.10">
    <property type="entry name" value="MetI-like"/>
    <property type="match status" value="1"/>
</dbReference>
<organism evidence="9 10">
    <name type="scientific">Brevibacterium gallinarum</name>
    <dbReference type="NCBI Taxonomy" id="2762220"/>
    <lineage>
        <taxon>Bacteria</taxon>
        <taxon>Bacillati</taxon>
        <taxon>Actinomycetota</taxon>
        <taxon>Actinomycetes</taxon>
        <taxon>Micrococcales</taxon>
        <taxon>Brevibacteriaceae</taxon>
        <taxon>Brevibacterium</taxon>
    </lineage>
</organism>